<dbReference type="PROSITE" id="PS51186">
    <property type="entry name" value="GNAT"/>
    <property type="match status" value="1"/>
</dbReference>
<comment type="caution">
    <text evidence="2">The sequence shown here is derived from an EMBL/GenBank/DDBJ whole genome shotgun (WGS) entry which is preliminary data.</text>
</comment>
<accession>A0A0R1WJZ2</accession>
<dbReference type="PATRIC" id="fig|1423774.3.peg.1575"/>
<keyword evidence="3" id="KW-1185">Reference proteome</keyword>
<evidence type="ECO:0000313" key="2">
    <source>
        <dbReference type="EMBL" id="KRM18192.1"/>
    </source>
</evidence>
<dbReference type="InterPro" id="IPR000182">
    <property type="entry name" value="GNAT_dom"/>
</dbReference>
<sequence length="159" mass="18215">MNIELQEYNKDLITLDMLNGYQLGANEHIGKPQSIIERSQMDSNLKPIMILDCGRIVGCFGLHTNDGPIAYGGNPQTDILLRAFSIDYRYRRRDYALVTLLKLSEFVYFHYDQVDRIILGVNYANTAAQALYKKAGFVDSKRRFAGKLGEILIYQKELK</sequence>
<evidence type="ECO:0000313" key="3">
    <source>
        <dbReference type="Proteomes" id="UP000051302"/>
    </source>
</evidence>
<dbReference type="Proteomes" id="UP000051302">
    <property type="component" value="Unassembled WGS sequence"/>
</dbReference>
<dbReference type="RefSeq" id="WP_057891076.1">
    <property type="nucleotide sequence ID" value="NZ_AZFV01000003.1"/>
</dbReference>
<dbReference type="EMBL" id="AZFV01000003">
    <property type="protein sequence ID" value="KRM18192.1"/>
    <property type="molecule type" value="Genomic_DNA"/>
</dbReference>
<organism evidence="2 3">
    <name type="scientific">Companilactobacillus nantensis DSM 16982</name>
    <dbReference type="NCBI Taxonomy" id="1423774"/>
    <lineage>
        <taxon>Bacteria</taxon>
        <taxon>Bacillati</taxon>
        <taxon>Bacillota</taxon>
        <taxon>Bacilli</taxon>
        <taxon>Lactobacillales</taxon>
        <taxon>Lactobacillaceae</taxon>
        <taxon>Companilactobacillus</taxon>
    </lineage>
</organism>
<protein>
    <recommendedName>
        <fullName evidence="1">N-acetyltransferase domain-containing protein</fullName>
    </recommendedName>
</protein>
<dbReference type="Pfam" id="PF00583">
    <property type="entry name" value="Acetyltransf_1"/>
    <property type="match status" value="1"/>
</dbReference>
<evidence type="ECO:0000259" key="1">
    <source>
        <dbReference type="PROSITE" id="PS51186"/>
    </source>
</evidence>
<name>A0A0R1WJZ2_9LACO</name>
<dbReference type="SUPFAM" id="SSF55729">
    <property type="entry name" value="Acyl-CoA N-acyltransferases (Nat)"/>
    <property type="match status" value="1"/>
</dbReference>
<dbReference type="STRING" id="1423774.FD31_GL001521"/>
<dbReference type="GO" id="GO:0016747">
    <property type="term" value="F:acyltransferase activity, transferring groups other than amino-acyl groups"/>
    <property type="evidence" value="ECO:0007669"/>
    <property type="project" value="InterPro"/>
</dbReference>
<reference evidence="2 3" key="1">
    <citation type="journal article" date="2015" name="Genome Announc.">
        <title>Expanding the biotechnology potential of lactobacilli through comparative genomics of 213 strains and associated genera.</title>
        <authorList>
            <person name="Sun Z."/>
            <person name="Harris H.M."/>
            <person name="McCann A."/>
            <person name="Guo C."/>
            <person name="Argimon S."/>
            <person name="Zhang W."/>
            <person name="Yang X."/>
            <person name="Jeffery I.B."/>
            <person name="Cooney J.C."/>
            <person name="Kagawa T.F."/>
            <person name="Liu W."/>
            <person name="Song Y."/>
            <person name="Salvetti E."/>
            <person name="Wrobel A."/>
            <person name="Rasinkangas P."/>
            <person name="Parkhill J."/>
            <person name="Rea M.C."/>
            <person name="O'Sullivan O."/>
            <person name="Ritari J."/>
            <person name="Douillard F.P."/>
            <person name="Paul Ross R."/>
            <person name="Yang R."/>
            <person name="Briner A.E."/>
            <person name="Felis G.E."/>
            <person name="de Vos W.M."/>
            <person name="Barrangou R."/>
            <person name="Klaenhammer T.R."/>
            <person name="Caufield P.W."/>
            <person name="Cui Y."/>
            <person name="Zhang H."/>
            <person name="O'Toole P.W."/>
        </authorList>
    </citation>
    <scope>NUCLEOTIDE SEQUENCE [LARGE SCALE GENOMIC DNA]</scope>
    <source>
        <strain evidence="2 3">DSM 16982</strain>
    </source>
</reference>
<dbReference type="Gene3D" id="3.40.630.30">
    <property type="match status" value="1"/>
</dbReference>
<proteinExistence type="predicted"/>
<dbReference type="AlphaFoldDB" id="A0A0R1WJZ2"/>
<feature type="domain" description="N-acetyltransferase" evidence="1">
    <location>
        <begin position="3"/>
        <end position="159"/>
    </location>
</feature>
<dbReference type="InterPro" id="IPR016181">
    <property type="entry name" value="Acyl_CoA_acyltransferase"/>
</dbReference>
<gene>
    <name evidence="2" type="ORF">FD31_GL001521</name>
</gene>